<dbReference type="EMBL" id="JAVREI010000006">
    <property type="protein sequence ID" value="MDT0276328.1"/>
    <property type="molecule type" value="Genomic_DNA"/>
</dbReference>
<evidence type="ECO:0000313" key="4">
    <source>
        <dbReference type="Proteomes" id="UP001183222"/>
    </source>
</evidence>
<name>A0ABU2K828_9ACTN</name>
<protein>
    <submittedName>
        <fullName evidence="3">EAL domain-containing protein</fullName>
    </submittedName>
</protein>
<dbReference type="SMART" id="SM00052">
    <property type="entry name" value="EAL"/>
    <property type="match status" value="1"/>
</dbReference>
<feature type="region of interest" description="Disordered" evidence="1">
    <location>
        <begin position="346"/>
        <end position="382"/>
    </location>
</feature>
<dbReference type="Pfam" id="PF00563">
    <property type="entry name" value="EAL"/>
    <property type="match status" value="1"/>
</dbReference>
<dbReference type="CDD" id="cd01948">
    <property type="entry name" value="EAL"/>
    <property type="match status" value="1"/>
</dbReference>
<organism evidence="3 4">
    <name type="scientific">Blastococcus goldschmidtiae</name>
    <dbReference type="NCBI Taxonomy" id="3075546"/>
    <lineage>
        <taxon>Bacteria</taxon>
        <taxon>Bacillati</taxon>
        <taxon>Actinomycetota</taxon>
        <taxon>Actinomycetes</taxon>
        <taxon>Geodermatophilales</taxon>
        <taxon>Geodermatophilaceae</taxon>
        <taxon>Blastococcus</taxon>
    </lineage>
</organism>
<comment type="caution">
    <text evidence="3">The sequence shown here is derived from an EMBL/GenBank/DDBJ whole genome shotgun (WGS) entry which is preliminary data.</text>
</comment>
<evidence type="ECO:0000259" key="2">
    <source>
        <dbReference type="PROSITE" id="PS50883"/>
    </source>
</evidence>
<dbReference type="PANTHER" id="PTHR33121:SF15">
    <property type="entry name" value="BLUE LIGHT- AND TEMPERATURE-REGULATED ANTIREPRESSOR BLUF"/>
    <property type="match status" value="1"/>
</dbReference>
<reference evidence="4" key="1">
    <citation type="submission" date="2023-07" db="EMBL/GenBank/DDBJ databases">
        <title>30 novel species of actinomycetes from the DSMZ collection.</title>
        <authorList>
            <person name="Nouioui I."/>
        </authorList>
    </citation>
    <scope>NUCLEOTIDE SEQUENCE [LARGE SCALE GENOMIC DNA]</scope>
    <source>
        <strain evidence="4">DSM 46792</strain>
    </source>
</reference>
<dbReference type="InterPro" id="IPR050706">
    <property type="entry name" value="Cyclic-di-GMP_PDE-like"/>
</dbReference>
<evidence type="ECO:0000313" key="3">
    <source>
        <dbReference type="EMBL" id="MDT0276328.1"/>
    </source>
</evidence>
<keyword evidence="4" id="KW-1185">Reference proteome</keyword>
<dbReference type="SUPFAM" id="SSF141868">
    <property type="entry name" value="EAL domain-like"/>
    <property type="match status" value="1"/>
</dbReference>
<dbReference type="Proteomes" id="UP001183222">
    <property type="component" value="Unassembled WGS sequence"/>
</dbReference>
<gene>
    <name evidence="3" type="ORF">RM425_10505</name>
</gene>
<dbReference type="InterPro" id="IPR035919">
    <property type="entry name" value="EAL_sf"/>
</dbReference>
<dbReference type="PROSITE" id="PS50883">
    <property type="entry name" value="EAL"/>
    <property type="match status" value="1"/>
</dbReference>
<accession>A0ABU2K828</accession>
<proteinExistence type="predicted"/>
<sequence>MGTICGGVCSCRSHWDVPGAAARVLLATAIGHVLPTVSRTAKSLNLDVSTAPHLVDVVDPKGGRGIDRLFQRLARDLTAAELEAVRVATDPPEDGEARTAALLTAPSLAVELARRGVTVEVGVLAEAEFWSAYQPIVRLADRSVVAHEALLRGFVDGREVGGGDLFFVAESAGWLARLDRIGRESAITGAAPWLGGDDLFINVNPTSIYRAQVCLASTEQVAHASGLAPEQFVFEVVESHAIADRGHLVSVLEHYRSLGWRVALDDVGAGYSSLSLLAAVRPEVVKLDKGLVQGLPDEGARTVLKAVTDLAHELGAVVVAEGIETEELAEQVAELGADLGQGWLFGRPVRPERPPEEEDSRFQPVHPVPLSRPAGVSPAPSR</sequence>
<evidence type="ECO:0000256" key="1">
    <source>
        <dbReference type="SAM" id="MobiDB-lite"/>
    </source>
</evidence>
<dbReference type="RefSeq" id="WP_311345147.1">
    <property type="nucleotide sequence ID" value="NZ_JAVREI010000006.1"/>
</dbReference>
<dbReference type="PANTHER" id="PTHR33121">
    <property type="entry name" value="CYCLIC DI-GMP PHOSPHODIESTERASE PDEF"/>
    <property type="match status" value="1"/>
</dbReference>
<feature type="domain" description="EAL" evidence="2">
    <location>
        <begin position="112"/>
        <end position="362"/>
    </location>
</feature>
<dbReference type="InterPro" id="IPR001633">
    <property type="entry name" value="EAL_dom"/>
</dbReference>
<dbReference type="Gene3D" id="3.20.20.450">
    <property type="entry name" value="EAL domain"/>
    <property type="match status" value="1"/>
</dbReference>